<dbReference type="InterPro" id="IPR000719">
    <property type="entry name" value="Prot_kinase_dom"/>
</dbReference>
<dbReference type="PANTHER" id="PTHR11909">
    <property type="entry name" value="CASEIN KINASE-RELATED"/>
    <property type="match status" value="1"/>
</dbReference>
<evidence type="ECO:0000313" key="2">
    <source>
        <dbReference type="EMBL" id="KAK6741931.1"/>
    </source>
</evidence>
<sequence>MVRVAPSRSMHEFQFDEESQVVEKAEGTTGLRQRCGHFLLFVEQKLFFTTSMGSKCKNDPDMPQVGMIVTHKVGRWKVMRNIASGPFSDVFIIADVENSNQKYAMKCERQEGNIRPVLKLDVLVLMSVKGSVGFPLFIAAGRTRTYRYCVMQLVGPDLGKLRRSLIDKRFSVPTALRVLQQTLRRLEVLHDAGWLCRDVKAPNFCIGLGNESGVIYMLDFGFARKFKETNGAIIPAREAAALLGTFQYTSLASHEHKDQAPKDDLESWFYMAAELLKGPLPWCKIDGHKEHQKIAEQKRLIRTEHRAAFMEGMPSEFDLILSKIDGMTFSERPQYHVFNALIDQAAEKLGITLHEPFDWQQNTRVMRKAQYVGELGESNLASMKMEEEVDSSLDEVKSFEGNLLAMG</sequence>
<feature type="domain" description="Protein kinase" evidence="1">
    <location>
        <begin position="76"/>
        <end position="357"/>
    </location>
</feature>
<dbReference type="Proteomes" id="UP001303046">
    <property type="component" value="Unassembled WGS sequence"/>
</dbReference>
<dbReference type="EMBL" id="JAVFWL010000003">
    <property type="protein sequence ID" value="KAK6741931.1"/>
    <property type="molecule type" value="Genomic_DNA"/>
</dbReference>
<dbReference type="Gene3D" id="1.10.510.10">
    <property type="entry name" value="Transferase(Phosphotransferase) domain 1"/>
    <property type="match status" value="1"/>
</dbReference>
<gene>
    <name evidence="2" type="primary">Necator_chrIII.g10436</name>
    <name evidence="2" type="ORF">RB195_009671</name>
</gene>
<accession>A0ABR1CVK9</accession>
<dbReference type="Pfam" id="PF00069">
    <property type="entry name" value="Pkinase"/>
    <property type="match status" value="1"/>
</dbReference>
<dbReference type="SMART" id="SM00220">
    <property type="entry name" value="S_TKc"/>
    <property type="match status" value="1"/>
</dbReference>
<evidence type="ECO:0000259" key="1">
    <source>
        <dbReference type="PROSITE" id="PS50011"/>
    </source>
</evidence>
<dbReference type="InterPro" id="IPR011009">
    <property type="entry name" value="Kinase-like_dom_sf"/>
</dbReference>
<protein>
    <recommendedName>
        <fullName evidence="1">Protein kinase domain-containing protein</fullName>
    </recommendedName>
</protein>
<dbReference type="PROSITE" id="PS50011">
    <property type="entry name" value="PROTEIN_KINASE_DOM"/>
    <property type="match status" value="1"/>
</dbReference>
<dbReference type="SUPFAM" id="SSF56112">
    <property type="entry name" value="Protein kinase-like (PK-like)"/>
    <property type="match status" value="1"/>
</dbReference>
<keyword evidence="3" id="KW-1185">Reference proteome</keyword>
<reference evidence="2 3" key="1">
    <citation type="submission" date="2023-08" db="EMBL/GenBank/DDBJ databases">
        <title>A Necator americanus chromosomal reference genome.</title>
        <authorList>
            <person name="Ilik V."/>
            <person name="Petrzelkova K.J."/>
            <person name="Pardy F."/>
            <person name="Fuh T."/>
            <person name="Niatou-Singa F.S."/>
            <person name="Gouil Q."/>
            <person name="Baker L."/>
            <person name="Ritchie M.E."/>
            <person name="Jex A.R."/>
            <person name="Gazzola D."/>
            <person name="Li H."/>
            <person name="Toshio Fujiwara R."/>
            <person name="Zhan B."/>
            <person name="Aroian R.V."/>
            <person name="Pafco B."/>
            <person name="Schwarz E.M."/>
        </authorList>
    </citation>
    <scope>NUCLEOTIDE SEQUENCE [LARGE SCALE GENOMIC DNA]</scope>
    <source>
        <strain evidence="2 3">Aroian</strain>
        <tissue evidence="2">Whole animal</tissue>
    </source>
</reference>
<evidence type="ECO:0000313" key="3">
    <source>
        <dbReference type="Proteomes" id="UP001303046"/>
    </source>
</evidence>
<comment type="caution">
    <text evidence="2">The sequence shown here is derived from an EMBL/GenBank/DDBJ whole genome shotgun (WGS) entry which is preliminary data.</text>
</comment>
<name>A0ABR1CVK9_NECAM</name>
<proteinExistence type="predicted"/>
<organism evidence="2 3">
    <name type="scientific">Necator americanus</name>
    <name type="common">Human hookworm</name>
    <dbReference type="NCBI Taxonomy" id="51031"/>
    <lineage>
        <taxon>Eukaryota</taxon>
        <taxon>Metazoa</taxon>
        <taxon>Ecdysozoa</taxon>
        <taxon>Nematoda</taxon>
        <taxon>Chromadorea</taxon>
        <taxon>Rhabditida</taxon>
        <taxon>Rhabditina</taxon>
        <taxon>Rhabditomorpha</taxon>
        <taxon>Strongyloidea</taxon>
        <taxon>Ancylostomatidae</taxon>
        <taxon>Bunostominae</taxon>
        <taxon>Necator</taxon>
    </lineage>
</organism>
<dbReference type="InterPro" id="IPR050235">
    <property type="entry name" value="CK1_Ser-Thr_kinase"/>
</dbReference>